<evidence type="ECO:0000259" key="12">
    <source>
        <dbReference type="Pfam" id="PF02676"/>
    </source>
</evidence>
<dbReference type="PANTHER" id="PTHR48418">
    <property type="entry name" value="TRNA WYBUTOSINE-SYNTHESIZING PROTEIN 3"/>
    <property type="match status" value="1"/>
</dbReference>
<dbReference type="GO" id="GO:0031591">
    <property type="term" value="P:wybutosine biosynthetic process"/>
    <property type="evidence" value="ECO:0007669"/>
    <property type="project" value="EnsemblFungi"/>
</dbReference>
<evidence type="ECO:0000256" key="8">
    <source>
        <dbReference type="ARBA" id="ARBA00030554"/>
    </source>
</evidence>
<dbReference type="GeneID" id="11472534"/>
<evidence type="ECO:0000256" key="3">
    <source>
        <dbReference type="ARBA" id="ARBA00012750"/>
    </source>
</evidence>
<dbReference type="KEGG" id="erc:Ecym_7281"/>
<dbReference type="Gene3D" id="3.30.1960.10">
    <property type="entry name" value="tRNA wybutosine-synthesizing-like"/>
    <property type="match status" value="1"/>
</dbReference>
<evidence type="ECO:0000256" key="1">
    <source>
        <dbReference type="ARBA" id="ARBA00004797"/>
    </source>
</evidence>
<dbReference type="SUPFAM" id="SSF111278">
    <property type="entry name" value="SSo0622-like"/>
    <property type="match status" value="1"/>
</dbReference>
<dbReference type="FunFam" id="3.30.1960.10:FF:000003">
    <property type="entry name" value="tRNA methyltransferase"/>
    <property type="match status" value="1"/>
</dbReference>
<evidence type="ECO:0000256" key="6">
    <source>
        <dbReference type="ARBA" id="ARBA00022691"/>
    </source>
</evidence>
<sequence>MPQDPFDQRKALVLQDIESPAPDLSPKGDIDELCLPIIHLINSHDDMVTTSSCSGRVSVFIEGNKVIKDKGIKLGGKGEGGRWLFVTHEKTEVLNWLESFEDEMDWETSSIDISKGSSLANRFVLYKFEPFILHVKCRDFDTASKLFKTAMSCGFRESGIGSNYIVALKISIKLDIPIGYLDTDKGKITMFVSKDYISLIDRICMGKFDENEKK</sequence>
<dbReference type="EC" id="2.1.1.282" evidence="3"/>
<dbReference type="HOGENOM" id="CLU_047426_0_0_1"/>
<protein>
    <recommendedName>
        <fullName evidence="11">tRNA wybutosine-synthesizing protein 3</fullName>
        <ecNumber evidence="3">2.1.1.282</ecNumber>
    </recommendedName>
    <alternativeName>
        <fullName evidence="8">tRNA(Phe) 7-((3-amino-3-carboxypropyl)-4-demethylwyosine(37)-N(4))-methyltransferase</fullName>
    </alternativeName>
</protein>
<dbReference type="OrthoDB" id="263283at2759"/>
<dbReference type="InterPro" id="IPR036602">
    <property type="entry name" value="tRNA_yW-synthesising-like_sf"/>
</dbReference>
<dbReference type="AlphaFoldDB" id="G8JWA7"/>
<keyword evidence="4" id="KW-0489">Methyltransferase</keyword>
<accession>G8JWA7</accession>
<dbReference type="STRING" id="931890.G8JWA7"/>
<keyword evidence="5" id="KW-0808">Transferase</keyword>
<dbReference type="eggNOG" id="KOG1228">
    <property type="taxonomic scope" value="Eukaryota"/>
</dbReference>
<dbReference type="InParanoid" id="G8JWA7"/>
<evidence type="ECO:0000256" key="5">
    <source>
        <dbReference type="ARBA" id="ARBA00022679"/>
    </source>
</evidence>
<dbReference type="OMA" id="TWLYVSH"/>
<evidence type="ECO:0000256" key="2">
    <source>
        <dbReference type="ARBA" id="ARBA00008569"/>
    </source>
</evidence>
<evidence type="ECO:0000256" key="9">
    <source>
        <dbReference type="ARBA" id="ARBA00049202"/>
    </source>
</evidence>
<dbReference type="InterPro" id="IPR003827">
    <property type="entry name" value="tRNA_yW-synthesising"/>
</dbReference>
<name>G8JWA7_ERECY</name>
<evidence type="ECO:0000313" key="13">
    <source>
        <dbReference type="EMBL" id="AET41122.1"/>
    </source>
</evidence>
<keyword evidence="7" id="KW-0819">tRNA processing</keyword>
<comment type="similarity">
    <text evidence="2">Belongs to the TYW3 family.</text>
</comment>
<organism evidence="13 14">
    <name type="scientific">Eremothecium cymbalariae (strain CBS 270.75 / DBVPG 7215 / KCTC 17166 / NRRL Y-17582)</name>
    <name type="common">Yeast</name>
    <dbReference type="NCBI Taxonomy" id="931890"/>
    <lineage>
        <taxon>Eukaryota</taxon>
        <taxon>Fungi</taxon>
        <taxon>Dikarya</taxon>
        <taxon>Ascomycota</taxon>
        <taxon>Saccharomycotina</taxon>
        <taxon>Saccharomycetes</taxon>
        <taxon>Saccharomycetales</taxon>
        <taxon>Saccharomycetaceae</taxon>
        <taxon>Eremothecium</taxon>
    </lineage>
</organism>
<comment type="pathway">
    <text evidence="1">tRNA modification; wybutosine-tRNA(Phe) biosynthesis.</text>
</comment>
<feature type="domain" description="tRNA wybutosine-synthesizing protein" evidence="12">
    <location>
        <begin position="8"/>
        <end position="214"/>
    </location>
</feature>
<dbReference type="RefSeq" id="XP_003647939.1">
    <property type="nucleotide sequence ID" value="XM_003647891.1"/>
</dbReference>
<dbReference type="GO" id="GO:0030488">
    <property type="term" value="P:tRNA methylation"/>
    <property type="evidence" value="ECO:0007669"/>
    <property type="project" value="EnsemblFungi"/>
</dbReference>
<comment type="function">
    <text evidence="10">S-adenosyl-L-methionine-dependent methyltransferase that acts as a component of the wybutosine biosynthesis pathway. Wybutosine is a hyper modified guanosine with a tricyclic base found at the 3'-position adjacent to the anticodon of eukaryotic phenylalanine tRNA. Probably methylates N-4 position of wybutosine-86 to produce wybutosine-72.</text>
</comment>
<evidence type="ECO:0000256" key="4">
    <source>
        <dbReference type="ARBA" id="ARBA00022603"/>
    </source>
</evidence>
<keyword evidence="14" id="KW-1185">Reference proteome</keyword>
<dbReference type="EMBL" id="CP002503">
    <property type="protein sequence ID" value="AET41122.1"/>
    <property type="molecule type" value="Genomic_DNA"/>
</dbReference>
<dbReference type="Proteomes" id="UP000006790">
    <property type="component" value="Chromosome 7"/>
</dbReference>
<keyword evidence="6" id="KW-0949">S-adenosyl-L-methionine</keyword>
<proteinExistence type="inferred from homology"/>
<dbReference type="PANTHER" id="PTHR48418:SF1">
    <property type="entry name" value="TRNA WYBUTOSINE-SYNTHESIZING PROTEIN 3"/>
    <property type="match status" value="1"/>
</dbReference>
<dbReference type="GO" id="GO:0008175">
    <property type="term" value="F:tRNA methyltransferase activity"/>
    <property type="evidence" value="ECO:0007669"/>
    <property type="project" value="EnsemblFungi"/>
</dbReference>
<comment type="catalytic activity">
    <reaction evidence="9">
        <text>4-demethyl-7-[(3S)-3-amino-3-carboxypropyl]wyosine(37) in tRNA(Phe) + S-adenosyl-L-methionine = 7-[(3S)-3-amino-3-carboxypropyl]wyosine(37) in tRNA(Phe) + S-adenosyl-L-homocysteine + H(+)</text>
        <dbReference type="Rhea" id="RHEA:36635"/>
        <dbReference type="Rhea" id="RHEA-COMP:10378"/>
        <dbReference type="Rhea" id="RHEA-COMP:10379"/>
        <dbReference type="ChEBI" id="CHEBI:15378"/>
        <dbReference type="ChEBI" id="CHEBI:57856"/>
        <dbReference type="ChEBI" id="CHEBI:59789"/>
        <dbReference type="ChEBI" id="CHEBI:73543"/>
        <dbReference type="ChEBI" id="CHEBI:73550"/>
        <dbReference type="EC" id="2.1.1.282"/>
    </reaction>
</comment>
<dbReference type="Pfam" id="PF02676">
    <property type="entry name" value="TYW3"/>
    <property type="match status" value="1"/>
</dbReference>
<evidence type="ECO:0000256" key="11">
    <source>
        <dbReference type="ARBA" id="ARBA00069229"/>
    </source>
</evidence>
<evidence type="ECO:0000313" key="14">
    <source>
        <dbReference type="Proteomes" id="UP000006790"/>
    </source>
</evidence>
<evidence type="ECO:0000256" key="7">
    <source>
        <dbReference type="ARBA" id="ARBA00022694"/>
    </source>
</evidence>
<reference evidence="14" key="1">
    <citation type="journal article" date="2012" name="G3 (Bethesda)">
        <title>Pichia sorbitophila, an interspecies yeast hybrid reveals early steps of genome resolution following polyploidization.</title>
        <authorList>
            <person name="Leh Louis V."/>
            <person name="Despons L."/>
            <person name="Friedrich A."/>
            <person name="Martin T."/>
            <person name="Durrens P."/>
            <person name="Casaregola S."/>
            <person name="Neuveglise C."/>
            <person name="Fairhead C."/>
            <person name="Marck C."/>
            <person name="Cruz J.A."/>
            <person name="Straub M.L."/>
            <person name="Kugler V."/>
            <person name="Sacerdot C."/>
            <person name="Uzunov Z."/>
            <person name="Thierry A."/>
            <person name="Weiss S."/>
            <person name="Bleykasten C."/>
            <person name="De Montigny J."/>
            <person name="Jacques N."/>
            <person name="Jung P."/>
            <person name="Lemaire M."/>
            <person name="Mallet S."/>
            <person name="Morel G."/>
            <person name="Richard G.F."/>
            <person name="Sarkar A."/>
            <person name="Savel G."/>
            <person name="Schacherer J."/>
            <person name="Seret M.L."/>
            <person name="Talla E."/>
            <person name="Samson G."/>
            <person name="Jubin C."/>
            <person name="Poulain J."/>
            <person name="Vacherie B."/>
            <person name="Barbe V."/>
            <person name="Pelletier E."/>
            <person name="Sherman D.J."/>
            <person name="Westhof E."/>
            <person name="Weissenbach J."/>
            <person name="Baret P.V."/>
            <person name="Wincker P."/>
            <person name="Gaillardin C."/>
            <person name="Dujon B."/>
            <person name="Souciet J.L."/>
        </authorList>
    </citation>
    <scope>NUCLEOTIDE SEQUENCE [LARGE SCALE GENOMIC DNA]</scope>
    <source>
        <strain evidence="14">CBS 270.75 / DBVPG 7215 / KCTC 17166 / NRRL Y-17582</strain>
    </source>
</reference>
<dbReference type="FunCoup" id="G8JWA7">
    <property type="interactions" value="59"/>
</dbReference>
<gene>
    <name evidence="13" type="ordered locus">Ecym_7281</name>
</gene>
<evidence type="ECO:0000256" key="10">
    <source>
        <dbReference type="ARBA" id="ARBA00058049"/>
    </source>
</evidence>